<dbReference type="OrthoDB" id="2487979at2759"/>
<feature type="coiled-coil region" evidence="1">
    <location>
        <begin position="94"/>
        <end position="148"/>
    </location>
</feature>
<feature type="region of interest" description="Disordered" evidence="2">
    <location>
        <begin position="18"/>
        <end position="39"/>
    </location>
</feature>
<evidence type="ECO:0000313" key="4">
    <source>
        <dbReference type="Proteomes" id="UP000439903"/>
    </source>
</evidence>
<reference evidence="3 4" key="1">
    <citation type="journal article" date="2019" name="Environ. Microbiol.">
        <title>At the nexus of three kingdoms: the genome of the mycorrhizal fungus Gigaspora margarita provides insights into plant, endobacterial and fungal interactions.</title>
        <authorList>
            <person name="Venice F."/>
            <person name="Ghignone S."/>
            <person name="Salvioli di Fossalunga A."/>
            <person name="Amselem J."/>
            <person name="Novero M."/>
            <person name="Xianan X."/>
            <person name="Sedzielewska Toro K."/>
            <person name="Morin E."/>
            <person name="Lipzen A."/>
            <person name="Grigoriev I.V."/>
            <person name="Henrissat B."/>
            <person name="Martin F.M."/>
            <person name="Bonfante P."/>
        </authorList>
    </citation>
    <scope>NUCLEOTIDE SEQUENCE [LARGE SCALE GENOMIC DNA]</scope>
    <source>
        <strain evidence="3 4">BEG34</strain>
    </source>
</reference>
<feature type="compositionally biased region" description="Acidic residues" evidence="2">
    <location>
        <begin position="20"/>
        <end position="37"/>
    </location>
</feature>
<gene>
    <name evidence="3" type="ORF">F8M41_008731</name>
</gene>
<sequence>MTYNFGKPVPLEEKCVVGTEEIDEEENEEKYESEEENSISIERKEKELGQYKKIKQEILEEVNLKGLQHGWKSPNTICWCERQLSHKADICTVCQDLYKEIEMLESLVEDLVKELGIEKVVAKVNKLEKEQQIQVEELIEKNKDLFAKGLTQLGRMKKEMHKIVMKEEADLLNKDRTEYPIRKMTLSNKK</sequence>
<keyword evidence="4" id="KW-1185">Reference proteome</keyword>
<dbReference type="Proteomes" id="UP000439903">
    <property type="component" value="Unassembled WGS sequence"/>
</dbReference>
<dbReference type="EMBL" id="WTPW01001924">
    <property type="protein sequence ID" value="KAF0407572.1"/>
    <property type="molecule type" value="Genomic_DNA"/>
</dbReference>
<name>A0A8H3X329_GIGMA</name>
<accession>A0A8H3X329</accession>
<evidence type="ECO:0000256" key="2">
    <source>
        <dbReference type="SAM" id="MobiDB-lite"/>
    </source>
</evidence>
<protein>
    <submittedName>
        <fullName evidence="3">Uncharacterized protein</fullName>
    </submittedName>
</protein>
<evidence type="ECO:0000256" key="1">
    <source>
        <dbReference type="SAM" id="Coils"/>
    </source>
</evidence>
<comment type="caution">
    <text evidence="3">The sequence shown here is derived from an EMBL/GenBank/DDBJ whole genome shotgun (WGS) entry which is preliminary data.</text>
</comment>
<keyword evidence="1" id="KW-0175">Coiled coil</keyword>
<organism evidence="3 4">
    <name type="scientific">Gigaspora margarita</name>
    <dbReference type="NCBI Taxonomy" id="4874"/>
    <lineage>
        <taxon>Eukaryota</taxon>
        <taxon>Fungi</taxon>
        <taxon>Fungi incertae sedis</taxon>
        <taxon>Mucoromycota</taxon>
        <taxon>Glomeromycotina</taxon>
        <taxon>Glomeromycetes</taxon>
        <taxon>Diversisporales</taxon>
        <taxon>Gigasporaceae</taxon>
        <taxon>Gigaspora</taxon>
    </lineage>
</organism>
<dbReference type="AlphaFoldDB" id="A0A8H3X329"/>
<evidence type="ECO:0000313" key="3">
    <source>
        <dbReference type="EMBL" id="KAF0407572.1"/>
    </source>
</evidence>
<proteinExistence type="predicted"/>